<dbReference type="Pfam" id="PF02588">
    <property type="entry name" value="YitT_membrane"/>
    <property type="match status" value="1"/>
</dbReference>
<dbReference type="STRING" id="1413211.U473_06030"/>
<dbReference type="CDD" id="cd16380">
    <property type="entry name" value="YitT_C"/>
    <property type="match status" value="1"/>
</dbReference>
<feature type="transmembrane region" description="Helical" evidence="6">
    <location>
        <begin position="64"/>
        <end position="81"/>
    </location>
</feature>
<accession>A0A135L3Y0</accession>
<evidence type="ECO:0000256" key="4">
    <source>
        <dbReference type="ARBA" id="ARBA00022989"/>
    </source>
</evidence>
<keyword evidence="4 6" id="KW-1133">Transmembrane helix</keyword>
<dbReference type="Pfam" id="PF10035">
    <property type="entry name" value="DUF2179"/>
    <property type="match status" value="1"/>
</dbReference>
<dbReference type="AlphaFoldDB" id="A0A135L3Y0"/>
<evidence type="ECO:0000256" key="2">
    <source>
        <dbReference type="ARBA" id="ARBA00022475"/>
    </source>
</evidence>
<dbReference type="PANTHER" id="PTHR33545">
    <property type="entry name" value="UPF0750 MEMBRANE PROTEIN YITT-RELATED"/>
    <property type="match status" value="1"/>
</dbReference>
<comment type="caution">
    <text evidence="8">The sequence shown here is derived from an EMBL/GenBank/DDBJ whole genome shotgun (WGS) entry which is preliminary data.</text>
</comment>
<feature type="transmembrane region" description="Helical" evidence="6">
    <location>
        <begin position="36"/>
        <end position="57"/>
    </location>
</feature>
<evidence type="ECO:0000313" key="8">
    <source>
        <dbReference type="EMBL" id="KXG43621.1"/>
    </source>
</evidence>
<dbReference type="InterPro" id="IPR051461">
    <property type="entry name" value="UPF0750_membrane"/>
</dbReference>
<dbReference type="RefSeq" id="WP_068724349.1">
    <property type="nucleotide sequence ID" value="NZ_LSKU01000001.1"/>
</dbReference>
<keyword evidence="2" id="KW-1003">Cell membrane</keyword>
<keyword evidence="9" id="KW-1185">Reference proteome</keyword>
<gene>
    <name evidence="8" type="ORF">U473_06030</name>
</gene>
<keyword evidence="5 6" id="KW-0472">Membrane</keyword>
<dbReference type="Gene3D" id="3.30.70.120">
    <property type="match status" value="1"/>
</dbReference>
<reference evidence="8 9" key="1">
    <citation type="submission" date="2016-02" db="EMBL/GenBank/DDBJ databases">
        <title>Draft Genome for Tepidibacillus decaturensis nov. sp. Strain Z9, an Anaerobic, Moderately Thermophilic and Heterotrophic Bacterium from Deep Subsurface of the Illinois Basin, USA.</title>
        <authorList>
            <person name="Dong Y."/>
            <person name="Chang J.Y."/>
            <person name="Sanford R."/>
            <person name="Fouke B.W."/>
        </authorList>
    </citation>
    <scope>NUCLEOTIDE SEQUENCE [LARGE SCALE GENOMIC DNA]</scope>
    <source>
        <strain evidence="8 9">Z9</strain>
    </source>
</reference>
<keyword evidence="3 6" id="KW-0812">Transmembrane</keyword>
<dbReference type="EMBL" id="LSKU01000001">
    <property type="protein sequence ID" value="KXG43621.1"/>
    <property type="molecule type" value="Genomic_DNA"/>
</dbReference>
<dbReference type="OrthoDB" id="1758221at2"/>
<feature type="transmembrane region" description="Helical" evidence="6">
    <location>
        <begin position="134"/>
        <end position="153"/>
    </location>
</feature>
<organism evidence="8 9">
    <name type="scientific">Tepidibacillus decaturensis</name>
    <dbReference type="NCBI Taxonomy" id="1413211"/>
    <lineage>
        <taxon>Bacteria</taxon>
        <taxon>Bacillati</taxon>
        <taxon>Bacillota</taxon>
        <taxon>Bacilli</taxon>
        <taxon>Bacillales</taxon>
        <taxon>Bacillaceae</taxon>
        <taxon>Tepidibacillus</taxon>
    </lineage>
</organism>
<feature type="transmembrane region" description="Helical" evidence="6">
    <location>
        <begin position="93"/>
        <end position="113"/>
    </location>
</feature>
<dbReference type="InterPro" id="IPR019264">
    <property type="entry name" value="DUF2179"/>
</dbReference>
<protein>
    <recommendedName>
        <fullName evidence="7">DUF2179 domain-containing protein</fullName>
    </recommendedName>
</protein>
<evidence type="ECO:0000256" key="3">
    <source>
        <dbReference type="ARBA" id="ARBA00022692"/>
    </source>
</evidence>
<evidence type="ECO:0000256" key="6">
    <source>
        <dbReference type="SAM" id="Phobius"/>
    </source>
</evidence>
<dbReference type="InterPro" id="IPR015867">
    <property type="entry name" value="N-reg_PII/ATP_PRibTrfase_C"/>
</dbReference>
<evidence type="ECO:0000256" key="5">
    <source>
        <dbReference type="ARBA" id="ARBA00023136"/>
    </source>
</evidence>
<evidence type="ECO:0000259" key="7">
    <source>
        <dbReference type="Pfam" id="PF10035"/>
    </source>
</evidence>
<evidence type="ECO:0000313" key="9">
    <source>
        <dbReference type="Proteomes" id="UP000070352"/>
    </source>
</evidence>
<evidence type="ECO:0000256" key="1">
    <source>
        <dbReference type="ARBA" id="ARBA00004651"/>
    </source>
</evidence>
<dbReference type="InterPro" id="IPR003740">
    <property type="entry name" value="YitT"/>
</dbReference>
<feature type="domain" description="DUF2179" evidence="7">
    <location>
        <begin position="206"/>
        <end position="260"/>
    </location>
</feature>
<name>A0A135L3Y0_9BACI</name>
<dbReference type="GO" id="GO:0005886">
    <property type="term" value="C:plasma membrane"/>
    <property type="evidence" value="ECO:0007669"/>
    <property type="project" value="UniProtKB-SubCell"/>
</dbReference>
<dbReference type="Proteomes" id="UP000070352">
    <property type="component" value="Unassembled WGS sequence"/>
</dbReference>
<dbReference type="PANTHER" id="PTHR33545:SF10">
    <property type="entry name" value="UPF0750 MEMBRANE PROTEIN YPJC"/>
    <property type="match status" value="1"/>
</dbReference>
<proteinExistence type="predicted"/>
<comment type="subcellular location">
    <subcellularLocation>
        <location evidence="1">Cell membrane</location>
        <topology evidence="1">Multi-pass membrane protein</topology>
    </subcellularLocation>
</comment>
<sequence>MAIGAFIFAFGLNYFTIANRLSEGGFTGISLLLNYIFGWSPSVVILILNIPLFIIGWMKLGRNSMIYTIIATVLVSLFLWLTEDFREPVLDLLLASLYAGVSVGVGLGIIFRYGGTTGGADIIARLAHKYFGWGMGRTMFIFDAFVIAASYFYIGREKAMYTLVAVFVGARIIDFVQEGAYAAKAATIISDHVPEISTKIIKEMDRGATILKGKGGYTGSDKEVLYCVISRNELTRLKYLIHSIDPKAFVVVNDVHDVLGEGFEKK</sequence>
<dbReference type="PIRSF" id="PIRSF006483">
    <property type="entry name" value="Membrane_protein_YitT"/>
    <property type="match status" value="1"/>
</dbReference>